<reference evidence="3 4" key="1">
    <citation type="submission" date="2016-10" db="EMBL/GenBank/DDBJ databases">
        <authorList>
            <person name="de Groot N.N."/>
        </authorList>
    </citation>
    <scope>NUCLEOTIDE SEQUENCE [LARGE SCALE GENOMIC DNA]</scope>
    <source>
        <strain evidence="3 4">CGMCC 1.9156</strain>
    </source>
</reference>
<dbReference type="InterPro" id="IPR001296">
    <property type="entry name" value="Glyco_trans_1"/>
</dbReference>
<sequence length="383" mass="44400">MKILMLLESNFPPDTRVENEINVLLERGHEVHMACVKTKRDSQEKKFGKTIIHRMGLNELARKSSVAALSFPLYFQVWRKFVQQLMDSHHFDAIHVHDLQLARIGYEMKKRYGVQFVLDLHENWPALLKISEHTKSFLGSFLFSEKQWKNYERKYVRLADKVIVVVEEAKERIQSLGVAPDKIYVVSNTQNLEEFNFEIPAKEHDKVVFTYAGGITFHRGLQYVLKAAAQLDALDFEIRIVGAGRFLDKLQELAKALSIEQKVHFLGWQNRDALLKIVFESDVALIPHIKSAHTDSTIPHKLFQYLYAEKPILASNCCPIERILKETGGGWTYSFDDVNELAMIMQQIIQKEYQLKDFANGKEAVLTKYNWNVDKANLLEVYQ</sequence>
<dbReference type="RefSeq" id="WP_093918428.1">
    <property type="nucleotide sequence ID" value="NZ_FONW01000001.1"/>
</dbReference>
<dbReference type="SUPFAM" id="SSF53756">
    <property type="entry name" value="UDP-Glycosyltransferase/glycogen phosphorylase"/>
    <property type="match status" value="1"/>
</dbReference>
<dbReference type="AlphaFoldDB" id="A0A1I2CF44"/>
<dbReference type="Gene3D" id="3.40.50.2000">
    <property type="entry name" value="Glycogen Phosphorylase B"/>
    <property type="match status" value="2"/>
</dbReference>
<evidence type="ECO:0000313" key="3">
    <source>
        <dbReference type="EMBL" id="SFE66987.1"/>
    </source>
</evidence>
<dbReference type="GO" id="GO:0016757">
    <property type="term" value="F:glycosyltransferase activity"/>
    <property type="evidence" value="ECO:0007669"/>
    <property type="project" value="InterPro"/>
</dbReference>
<dbReference type="PANTHER" id="PTHR45947:SF3">
    <property type="entry name" value="SULFOQUINOVOSYL TRANSFERASE SQD2"/>
    <property type="match status" value="1"/>
</dbReference>
<evidence type="ECO:0000259" key="1">
    <source>
        <dbReference type="Pfam" id="PF00534"/>
    </source>
</evidence>
<dbReference type="PANTHER" id="PTHR45947">
    <property type="entry name" value="SULFOQUINOVOSYL TRANSFERASE SQD2"/>
    <property type="match status" value="1"/>
</dbReference>
<protein>
    <submittedName>
        <fullName evidence="3">Glycosyltransferase involved in cell wall bisynthesis</fullName>
    </submittedName>
</protein>
<accession>A0A1I2CF44</accession>
<evidence type="ECO:0000313" key="4">
    <source>
        <dbReference type="Proteomes" id="UP000198964"/>
    </source>
</evidence>
<dbReference type="CDD" id="cd03794">
    <property type="entry name" value="GT4_WbuB-like"/>
    <property type="match status" value="1"/>
</dbReference>
<feature type="domain" description="Glycosyltransferase subfamily 4-like N-terminal" evidence="2">
    <location>
        <begin position="17"/>
        <end position="190"/>
    </location>
</feature>
<keyword evidence="4" id="KW-1185">Reference proteome</keyword>
<dbReference type="STRING" id="655355.SAMN05216283_101715"/>
<keyword evidence="3" id="KW-0808">Transferase</keyword>
<dbReference type="EMBL" id="FONW01000001">
    <property type="protein sequence ID" value="SFE66987.1"/>
    <property type="molecule type" value="Genomic_DNA"/>
</dbReference>
<proteinExistence type="predicted"/>
<organism evidence="3 4">
    <name type="scientific">Sunxiuqinia elliptica</name>
    <dbReference type="NCBI Taxonomy" id="655355"/>
    <lineage>
        <taxon>Bacteria</taxon>
        <taxon>Pseudomonadati</taxon>
        <taxon>Bacteroidota</taxon>
        <taxon>Bacteroidia</taxon>
        <taxon>Marinilabiliales</taxon>
        <taxon>Prolixibacteraceae</taxon>
        <taxon>Sunxiuqinia</taxon>
    </lineage>
</organism>
<dbReference type="InterPro" id="IPR050194">
    <property type="entry name" value="Glycosyltransferase_grp1"/>
</dbReference>
<evidence type="ECO:0000259" key="2">
    <source>
        <dbReference type="Pfam" id="PF13439"/>
    </source>
</evidence>
<dbReference type="Pfam" id="PF00534">
    <property type="entry name" value="Glycos_transf_1"/>
    <property type="match status" value="1"/>
</dbReference>
<dbReference type="InterPro" id="IPR028098">
    <property type="entry name" value="Glyco_trans_4-like_N"/>
</dbReference>
<gene>
    <name evidence="3" type="ORF">SAMN05216283_101715</name>
</gene>
<dbReference type="Proteomes" id="UP000198964">
    <property type="component" value="Unassembled WGS sequence"/>
</dbReference>
<name>A0A1I2CF44_9BACT</name>
<dbReference type="Pfam" id="PF13439">
    <property type="entry name" value="Glyco_transf_4"/>
    <property type="match status" value="1"/>
</dbReference>
<feature type="domain" description="Glycosyl transferase family 1" evidence="1">
    <location>
        <begin position="194"/>
        <end position="359"/>
    </location>
</feature>